<sequence length="271" mass="28228">MPGRLQDKIACITGASSGLGRAIALAYASEGARVVCADLREQSRYTSSSAEQAGTTHDTITSSGGSAIFVACDTTSAEQVEALVAKAVEWGGRLDIMVNNAGIALEGDDPKPIWETTLPAWEQTNAVNSTGVFHGCKYASAAMLSQPPHASGDQGWIINTASVLGLVAAAYSPAYCASKGAVVNLTRAAALACGPKRIHVNCICPGYTASAMTEGIWKDAGLTEELRKRHPFGERLGEPEDLARACVFLASEDARWVNGVALPVDGGFVAQ</sequence>
<comment type="caution">
    <text evidence="4">The sequence shown here is derived from an EMBL/GenBank/DDBJ whole genome shotgun (WGS) entry which is preliminary data.</text>
</comment>
<evidence type="ECO:0000313" key="4">
    <source>
        <dbReference type="EMBL" id="KAK5174907.1"/>
    </source>
</evidence>
<dbReference type="PRINTS" id="PR00081">
    <property type="entry name" value="GDHRDH"/>
</dbReference>
<dbReference type="GO" id="GO:0016491">
    <property type="term" value="F:oxidoreductase activity"/>
    <property type="evidence" value="ECO:0007669"/>
    <property type="project" value="UniProtKB-KW"/>
</dbReference>
<dbReference type="Gene3D" id="3.40.50.720">
    <property type="entry name" value="NAD(P)-binding Rossmann-like Domain"/>
    <property type="match status" value="1"/>
</dbReference>
<keyword evidence="3" id="KW-0560">Oxidoreductase</keyword>
<name>A0AAV9PPQ0_9PEZI</name>
<accession>A0AAV9PPQ0</accession>
<keyword evidence="5" id="KW-1185">Reference proteome</keyword>
<evidence type="ECO:0000256" key="1">
    <source>
        <dbReference type="ARBA" id="ARBA00006484"/>
    </source>
</evidence>
<protein>
    <submittedName>
        <fullName evidence="4">Uncharacterized protein</fullName>
    </submittedName>
</protein>
<dbReference type="RefSeq" id="XP_064663545.1">
    <property type="nucleotide sequence ID" value="XM_064797311.1"/>
</dbReference>
<evidence type="ECO:0000256" key="3">
    <source>
        <dbReference type="ARBA" id="ARBA00023002"/>
    </source>
</evidence>
<proteinExistence type="inferred from homology"/>
<comment type="similarity">
    <text evidence="1">Belongs to the short-chain dehydrogenases/reductases (SDR) family.</text>
</comment>
<dbReference type="SUPFAM" id="SSF51735">
    <property type="entry name" value="NAD(P)-binding Rossmann-fold domains"/>
    <property type="match status" value="1"/>
</dbReference>
<dbReference type="PROSITE" id="PS00061">
    <property type="entry name" value="ADH_SHORT"/>
    <property type="match status" value="1"/>
</dbReference>
<keyword evidence="2" id="KW-0521">NADP</keyword>
<evidence type="ECO:0000256" key="2">
    <source>
        <dbReference type="ARBA" id="ARBA00022857"/>
    </source>
</evidence>
<reference evidence="4 5" key="1">
    <citation type="submission" date="2023-08" db="EMBL/GenBank/DDBJ databases">
        <title>Black Yeasts Isolated from many extreme environments.</title>
        <authorList>
            <person name="Coleine C."/>
            <person name="Stajich J.E."/>
            <person name="Selbmann L."/>
        </authorList>
    </citation>
    <scope>NUCLEOTIDE SEQUENCE [LARGE SCALE GENOMIC DNA]</scope>
    <source>
        <strain evidence="4 5">CCFEE 5935</strain>
    </source>
</reference>
<dbReference type="Proteomes" id="UP001337655">
    <property type="component" value="Unassembled WGS sequence"/>
</dbReference>
<dbReference type="PRINTS" id="PR00080">
    <property type="entry name" value="SDRFAMILY"/>
</dbReference>
<dbReference type="AlphaFoldDB" id="A0AAV9PPQ0"/>
<dbReference type="EMBL" id="JAVRRT010000001">
    <property type="protein sequence ID" value="KAK5174907.1"/>
    <property type="molecule type" value="Genomic_DNA"/>
</dbReference>
<gene>
    <name evidence="4" type="ORF">LTR77_000043</name>
</gene>
<dbReference type="InterPro" id="IPR002347">
    <property type="entry name" value="SDR_fam"/>
</dbReference>
<evidence type="ECO:0000313" key="5">
    <source>
        <dbReference type="Proteomes" id="UP001337655"/>
    </source>
</evidence>
<dbReference type="NCBIfam" id="NF005559">
    <property type="entry name" value="PRK07231.1"/>
    <property type="match status" value="1"/>
</dbReference>
<dbReference type="PANTHER" id="PTHR43180">
    <property type="entry name" value="3-OXOACYL-(ACYL-CARRIER-PROTEIN) REDUCTASE (AFU_ORTHOLOGUE AFUA_6G11210)"/>
    <property type="match status" value="1"/>
</dbReference>
<dbReference type="InterPro" id="IPR036291">
    <property type="entry name" value="NAD(P)-bd_dom_sf"/>
</dbReference>
<dbReference type="Pfam" id="PF13561">
    <property type="entry name" value="adh_short_C2"/>
    <property type="match status" value="1"/>
</dbReference>
<dbReference type="GeneID" id="89921395"/>
<dbReference type="PANTHER" id="PTHR43180:SF66">
    <property type="entry name" value="SHORT-CHAIN DEHYDROGENASE_REDUCTASE FAMILY PROTEIN"/>
    <property type="match status" value="1"/>
</dbReference>
<organism evidence="4 5">
    <name type="scientific">Saxophila tyrrhenica</name>
    <dbReference type="NCBI Taxonomy" id="1690608"/>
    <lineage>
        <taxon>Eukaryota</taxon>
        <taxon>Fungi</taxon>
        <taxon>Dikarya</taxon>
        <taxon>Ascomycota</taxon>
        <taxon>Pezizomycotina</taxon>
        <taxon>Dothideomycetes</taxon>
        <taxon>Dothideomycetidae</taxon>
        <taxon>Mycosphaerellales</taxon>
        <taxon>Extremaceae</taxon>
        <taxon>Saxophila</taxon>
    </lineage>
</organism>
<dbReference type="InterPro" id="IPR020904">
    <property type="entry name" value="Sc_DH/Rdtase_CS"/>
</dbReference>
<dbReference type="CDD" id="cd05233">
    <property type="entry name" value="SDR_c"/>
    <property type="match status" value="1"/>
</dbReference>
<dbReference type="FunFam" id="3.40.50.720:FF:000084">
    <property type="entry name" value="Short-chain dehydrogenase reductase"/>
    <property type="match status" value="1"/>
</dbReference>